<gene>
    <name evidence="9" type="ORF">OP10G_3336</name>
</gene>
<evidence type="ECO:0000256" key="2">
    <source>
        <dbReference type="ARBA" id="ARBA00022695"/>
    </source>
</evidence>
<dbReference type="OrthoDB" id="9759366at2"/>
<dbReference type="GO" id="GO:0005829">
    <property type="term" value="C:cytosol"/>
    <property type="evidence" value="ECO:0007669"/>
    <property type="project" value="TreeGrafter"/>
</dbReference>
<reference evidence="9 10" key="1">
    <citation type="journal article" date="2014" name="PLoS ONE">
        <title>The first complete genome sequence of the class fimbriimonadia in the phylum armatimonadetes.</title>
        <authorList>
            <person name="Hu Z.Y."/>
            <person name="Wang Y.Z."/>
            <person name="Im W.T."/>
            <person name="Wang S.Y."/>
            <person name="Zhao G.P."/>
            <person name="Zheng H.J."/>
            <person name="Quan Z.X."/>
        </authorList>
    </citation>
    <scope>NUCLEOTIDE SEQUENCE [LARGE SCALE GENOMIC DNA]</scope>
    <source>
        <strain evidence="9">Gsoil 348</strain>
    </source>
</reference>
<dbReference type="PANTHER" id="PTHR30621">
    <property type="entry name" value="GLUTAMINE SYNTHETASE ADENYLYLTRANSFERASE"/>
    <property type="match status" value="1"/>
</dbReference>
<evidence type="ECO:0000313" key="9">
    <source>
        <dbReference type="EMBL" id="AIE86704.1"/>
    </source>
</evidence>
<dbReference type="EMBL" id="CP007139">
    <property type="protein sequence ID" value="AIE86704.1"/>
    <property type="molecule type" value="Genomic_DNA"/>
</dbReference>
<dbReference type="SUPFAM" id="SSF81301">
    <property type="entry name" value="Nucleotidyltransferase"/>
    <property type="match status" value="2"/>
</dbReference>
<keyword evidence="10" id="KW-1185">Reference proteome</keyword>
<dbReference type="HOGENOM" id="CLU_326728_0_0_0"/>
<accession>A0A068NY74</accession>
<dbReference type="GO" id="GO:0000820">
    <property type="term" value="P:regulation of glutamine family amino acid metabolic process"/>
    <property type="evidence" value="ECO:0007669"/>
    <property type="project" value="TreeGrafter"/>
</dbReference>
<evidence type="ECO:0000256" key="3">
    <source>
        <dbReference type="ARBA" id="ARBA00022741"/>
    </source>
</evidence>
<sequence length="881" mass="98546">MSGFRDPEAAERTFERLEALTGDSVPGFVREAFRGNPDPDLALTNLERWLLSTASPGLYLQQVAGLPSLGRLLITILGASQPLADSLIQNPELGSLILEPGELRPVPDRARIVADGERLLAASTSYSHTLDRLRFLRQRWNLPIVINDLSSAWDQETVWRALSDVADGLIELARNAVWQEQRRQRELPEECPVLVVAFGKLAGHELNYSSDIDLVYAGEDGLAERLERDCGRLCEALGRALSDRMGRGFLYRVDLRLRPYGGTGPILSSMRAIEAYYNLYAEPWEVQALLRSRAVAGPPELVRRWEEMRIRTCFRPKLSEMALEHMLAMRARIEEGAGEEDLKRGVGGIRDVEFLTQVYQLLHGHDRPELQVRPTCDALRALDGCGFIEHPVAQALIEGYTFLRKLEHRAQLVGDRQTHAIPAAPEAREALARSMGKGTWSELATLLDAHRRTIQTLYRSSLHLEPSVDGDRDRVAAALGPHAPAALQWFDLLPEHDAFYRGLFDNEGSLSRVRKILVDAPRLVSAFKESVTLTELLLSGEIEEPNDDTARITRLAPDAPLAAVATAHSSAVTIILARWTLAPNFDLGERLSMAMDALLSHCLQRLYVGFDVIATGSYGTRDFGPTSDADLIFLTSRKELQADAEQQAQHLLSLLGQLKRLGAPAEVDLRLRPEGGKGLLVRTYDGFKAYDFDGMEMWERFALGHARLVRGAEEGLDVVLHSAYGLPLTPERLKELVRMKRRVETERVSPQHVHRDVKLGAGGLNDIEWLVHLHEMRYPTAVEAGSRTLMPERIRQLARVGLINAIEAEVLLQAHRYLTDLRARIYLQGLPKDLLPENPDKLNRLATACELPGANELLARHLEVTETVRKMYLDGLERLRA</sequence>
<keyword evidence="6" id="KW-0511">Multifunctional enzyme</keyword>
<dbReference type="InterPro" id="IPR023057">
    <property type="entry name" value="GlnE"/>
</dbReference>
<organism evidence="9 10">
    <name type="scientific">Fimbriimonas ginsengisoli Gsoil 348</name>
    <dbReference type="NCBI Taxonomy" id="661478"/>
    <lineage>
        <taxon>Bacteria</taxon>
        <taxon>Bacillati</taxon>
        <taxon>Armatimonadota</taxon>
        <taxon>Fimbriimonadia</taxon>
        <taxon>Fimbriimonadales</taxon>
        <taxon>Fimbriimonadaceae</taxon>
        <taxon>Fimbriimonas</taxon>
    </lineage>
</organism>
<evidence type="ECO:0000256" key="4">
    <source>
        <dbReference type="ARBA" id="ARBA00022840"/>
    </source>
</evidence>
<name>A0A068NY74_FIMGI</name>
<dbReference type="GO" id="GO:0005524">
    <property type="term" value="F:ATP binding"/>
    <property type="evidence" value="ECO:0007669"/>
    <property type="project" value="UniProtKB-KW"/>
</dbReference>
<dbReference type="GO" id="GO:0016874">
    <property type="term" value="F:ligase activity"/>
    <property type="evidence" value="ECO:0007669"/>
    <property type="project" value="UniProtKB-KW"/>
</dbReference>
<dbReference type="Gene3D" id="3.30.460.10">
    <property type="entry name" value="Beta Polymerase, domain 2"/>
    <property type="match status" value="2"/>
</dbReference>
<dbReference type="PANTHER" id="PTHR30621:SF0">
    <property type="entry name" value="BIFUNCTIONAL GLUTAMINE SYNTHETASE ADENYLYLTRANSFERASE_ADENYLYL-REMOVING ENZYME"/>
    <property type="match status" value="1"/>
</dbReference>
<dbReference type="SUPFAM" id="SSF81593">
    <property type="entry name" value="Nucleotidyltransferase substrate binding subunit/domain"/>
    <property type="match status" value="2"/>
</dbReference>
<dbReference type="AlphaFoldDB" id="A0A068NY74"/>
<feature type="domain" description="PII-uridylyltransferase/Glutamine-synthetase adenylyltransferase" evidence="8">
    <location>
        <begin position="739"/>
        <end position="870"/>
    </location>
</feature>
<dbReference type="Pfam" id="PF08335">
    <property type="entry name" value="GlnD_UR_UTase"/>
    <property type="match status" value="2"/>
</dbReference>
<keyword evidence="9" id="KW-0436">Ligase</keyword>
<keyword evidence="2 9" id="KW-0548">Nucleotidyltransferase</keyword>
<dbReference type="eggNOG" id="COG1391">
    <property type="taxonomic scope" value="Bacteria"/>
</dbReference>
<keyword evidence="3" id="KW-0547">Nucleotide-binding</keyword>
<keyword evidence="5" id="KW-0460">Magnesium</keyword>
<dbReference type="Pfam" id="PF03710">
    <property type="entry name" value="GlnE"/>
    <property type="match status" value="2"/>
</dbReference>
<evidence type="ECO:0000313" key="10">
    <source>
        <dbReference type="Proteomes" id="UP000027982"/>
    </source>
</evidence>
<evidence type="ECO:0000256" key="1">
    <source>
        <dbReference type="ARBA" id="ARBA00022679"/>
    </source>
</evidence>
<proteinExistence type="predicted"/>
<evidence type="ECO:0000256" key="5">
    <source>
        <dbReference type="ARBA" id="ARBA00022842"/>
    </source>
</evidence>
<protein>
    <submittedName>
        <fullName evidence="9">(Glutamate--ammonia-ligase) adenylyltransferase</fullName>
    </submittedName>
</protein>
<dbReference type="STRING" id="661478.OP10G_3336"/>
<dbReference type="Proteomes" id="UP000027982">
    <property type="component" value="Chromosome"/>
</dbReference>
<keyword evidence="4" id="KW-0067">ATP-binding</keyword>
<dbReference type="InterPro" id="IPR043519">
    <property type="entry name" value="NT_sf"/>
</dbReference>
<feature type="domain" description="PII-uridylyltransferase/Glutamine-synthetase adenylyltransferase" evidence="8">
    <location>
        <begin position="337"/>
        <end position="459"/>
    </location>
</feature>
<dbReference type="InterPro" id="IPR013546">
    <property type="entry name" value="PII_UdlTrfase/GS_AdlTrfase"/>
</dbReference>
<evidence type="ECO:0000259" key="7">
    <source>
        <dbReference type="Pfam" id="PF03710"/>
    </source>
</evidence>
<feature type="domain" description="Glutamate-ammonia ligase adenylyltransferase repeated" evidence="7">
    <location>
        <begin position="608"/>
        <end position="713"/>
    </location>
</feature>
<dbReference type="Gene3D" id="1.20.120.330">
    <property type="entry name" value="Nucleotidyltransferases domain 2"/>
    <property type="match status" value="2"/>
</dbReference>
<dbReference type="KEGG" id="fgi:OP10G_3336"/>
<evidence type="ECO:0000256" key="6">
    <source>
        <dbReference type="ARBA" id="ARBA00023268"/>
    </source>
</evidence>
<evidence type="ECO:0000259" key="8">
    <source>
        <dbReference type="Pfam" id="PF08335"/>
    </source>
</evidence>
<feature type="domain" description="Glutamate-ammonia ligase adenylyltransferase repeated" evidence="7">
    <location>
        <begin position="73"/>
        <end position="304"/>
    </location>
</feature>
<keyword evidence="1 9" id="KW-0808">Transferase</keyword>
<dbReference type="GO" id="GO:0008882">
    <property type="term" value="F:[glutamate-ammonia-ligase] adenylyltransferase activity"/>
    <property type="evidence" value="ECO:0007669"/>
    <property type="project" value="InterPro"/>
</dbReference>
<dbReference type="CDD" id="cd05401">
    <property type="entry name" value="NT_GlnE_GlnD_like"/>
    <property type="match status" value="1"/>
</dbReference>
<dbReference type="RefSeq" id="WP_025229357.1">
    <property type="nucleotide sequence ID" value="NZ_CP007139.1"/>
</dbReference>
<dbReference type="InterPro" id="IPR005190">
    <property type="entry name" value="GlnE_rpt_dom"/>
</dbReference>